<dbReference type="InterPro" id="IPR002641">
    <property type="entry name" value="PNPLA_dom"/>
</dbReference>
<proteinExistence type="predicted"/>
<feature type="domain" description="PNPLA" evidence="3">
    <location>
        <begin position="7"/>
        <end position="262"/>
    </location>
</feature>
<evidence type="ECO:0000259" key="3">
    <source>
        <dbReference type="PROSITE" id="PS51635"/>
    </source>
</evidence>
<reference evidence="4" key="2">
    <citation type="journal article" date="2022" name="Microbiol. Resour. Announc.">
        <title>Metagenome Sequencing to Explore Phylogenomics of Terrestrial Cyanobacteria.</title>
        <authorList>
            <person name="Ward R.D."/>
            <person name="Stajich J.E."/>
            <person name="Johansen J.R."/>
            <person name="Huntemann M."/>
            <person name="Clum A."/>
            <person name="Foster B."/>
            <person name="Foster B."/>
            <person name="Roux S."/>
            <person name="Palaniappan K."/>
            <person name="Varghese N."/>
            <person name="Mukherjee S."/>
            <person name="Reddy T.B.K."/>
            <person name="Daum C."/>
            <person name="Copeland A."/>
            <person name="Chen I.A."/>
            <person name="Ivanova N.N."/>
            <person name="Kyrpides N.C."/>
            <person name="Shapiro N."/>
            <person name="Eloe-Fadrosh E.A."/>
            <person name="Pietrasiak N."/>
        </authorList>
    </citation>
    <scope>NUCLEOTIDE SEQUENCE</scope>
    <source>
        <strain evidence="4">GSE-TBD4-15B</strain>
    </source>
</reference>
<accession>A0A951PCH2</accession>
<reference evidence="4" key="1">
    <citation type="submission" date="2021-05" db="EMBL/GenBank/DDBJ databases">
        <authorList>
            <person name="Pietrasiak N."/>
            <person name="Ward R."/>
            <person name="Stajich J.E."/>
            <person name="Kurbessoian T."/>
        </authorList>
    </citation>
    <scope>NUCLEOTIDE SEQUENCE</scope>
    <source>
        <strain evidence="4">GSE-TBD4-15B</strain>
    </source>
</reference>
<dbReference type="AlphaFoldDB" id="A0A951PCH2"/>
<dbReference type="Pfam" id="PF01734">
    <property type="entry name" value="Patatin"/>
    <property type="match status" value="1"/>
</dbReference>
<evidence type="ECO:0000256" key="1">
    <source>
        <dbReference type="ARBA" id="ARBA00023098"/>
    </source>
</evidence>
<evidence type="ECO:0000313" key="5">
    <source>
        <dbReference type="Proteomes" id="UP000707356"/>
    </source>
</evidence>
<name>A0A951PCH2_9CYAN</name>
<organism evidence="4 5">
    <name type="scientific">Pegethrix bostrychoides GSE-TBD4-15B</name>
    <dbReference type="NCBI Taxonomy" id="2839662"/>
    <lineage>
        <taxon>Bacteria</taxon>
        <taxon>Bacillati</taxon>
        <taxon>Cyanobacteriota</taxon>
        <taxon>Cyanophyceae</taxon>
        <taxon>Oculatellales</taxon>
        <taxon>Oculatellaceae</taxon>
        <taxon>Pegethrix</taxon>
    </lineage>
</organism>
<dbReference type="EMBL" id="JAHHHV010000068">
    <property type="protein sequence ID" value="MBW4466518.1"/>
    <property type="molecule type" value="Genomic_DNA"/>
</dbReference>
<comment type="caution">
    <text evidence="2">Lacks conserved residue(s) required for the propagation of feature annotation.</text>
</comment>
<dbReference type="Gene3D" id="3.40.1090.10">
    <property type="entry name" value="Cytosolic phospholipase A2 catalytic domain"/>
    <property type="match status" value="2"/>
</dbReference>
<evidence type="ECO:0000313" key="4">
    <source>
        <dbReference type="EMBL" id="MBW4466518.1"/>
    </source>
</evidence>
<protein>
    <submittedName>
        <fullName evidence="4">Patatin-like phospholipase family protein</fullName>
    </submittedName>
</protein>
<dbReference type="SUPFAM" id="SSF52151">
    <property type="entry name" value="FabD/lysophospholipase-like"/>
    <property type="match status" value="1"/>
</dbReference>
<feature type="active site" description="Nucleophile" evidence="2">
    <location>
        <position position="54"/>
    </location>
</feature>
<dbReference type="Proteomes" id="UP000707356">
    <property type="component" value="Unassembled WGS sequence"/>
</dbReference>
<feature type="short sequence motif" description="GXSXG" evidence="2">
    <location>
        <begin position="52"/>
        <end position="56"/>
    </location>
</feature>
<evidence type="ECO:0000256" key="2">
    <source>
        <dbReference type="PROSITE-ProRule" id="PRU01161"/>
    </source>
</evidence>
<feature type="short sequence motif" description="DGA/G" evidence="2">
    <location>
        <begin position="249"/>
        <end position="251"/>
    </location>
</feature>
<dbReference type="GO" id="GO:0016042">
    <property type="term" value="P:lipid catabolic process"/>
    <property type="evidence" value="ECO:0007669"/>
    <property type="project" value="UniProtKB-UniRule"/>
</dbReference>
<keyword evidence="2" id="KW-0378">Hydrolase</keyword>
<gene>
    <name evidence="4" type="ORF">KME07_13925</name>
</gene>
<dbReference type="GO" id="GO:0016787">
    <property type="term" value="F:hydrolase activity"/>
    <property type="evidence" value="ECO:0007669"/>
    <property type="project" value="UniProtKB-UniRule"/>
</dbReference>
<dbReference type="InterPro" id="IPR016035">
    <property type="entry name" value="Acyl_Trfase/lysoPLipase"/>
</dbReference>
<comment type="caution">
    <text evidence="4">The sequence shown here is derived from an EMBL/GenBank/DDBJ whole genome shotgun (WGS) entry which is preliminary data.</text>
</comment>
<dbReference type="PROSITE" id="PS51635">
    <property type="entry name" value="PNPLA"/>
    <property type="match status" value="1"/>
</dbReference>
<keyword evidence="2" id="KW-0442">Lipid degradation</keyword>
<feature type="active site" description="Proton acceptor" evidence="2">
    <location>
        <position position="249"/>
    </location>
</feature>
<keyword evidence="1 2" id="KW-0443">Lipid metabolism</keyword>
<sequence length="576" mass="64356">MPQKLAITISGAVSLGSYEAGVLYEMIEAIAQHNGHPDTAPNQQIEIDVITGASAGAMTACILAQKLMFEAEALRQPYANALYKPWVEDVDITRLLNLRPDEDPNFSILSSDQIAEIGARYVLQRYAAGLPTPRQRHPASAASIRLGIAMSNLNGVDYAVEITDFPDVMNPDSRARRMFTYTRHQDFLTHEVTDSDDSAQVWRGLEKAARSSGAFPFAFRPLQIERQGSDPSYDRSVLSPGSYSFVYTDGGVFENEPLGLAKDLVDQIDVNHQDHHSRFYLYVSPGAKSSTANPDIRAENATYLKTGAALASAIFTQARFQNWVTTSKVNQKIRQFEQQSKELSDILLKSPQLQASFSQVGDSLLAVLYPAESPVEQRYQMSTDRDRLRQQFTEEYDRLVYGLTQTALPIGGEAVAESWLKLVQALEKVQNLGSKDVMTVYAITSDDLELAGEQLFAFGGFLDQSFRDFDYNLGRRKAMTFLQKLQALHRAGKSEGQLYLLNFAPGHALPPIADDLGKVDLRQVPRQTRTALKAQLLDRGGRIVESVEGRFWVRWLLKLSLKFFLGKKLDELLRLD</sequence>